<name>A0A1B7XCD0_9BACT</name>
<dbReference type="InterPro" id="IPR007052">
    <property type="entry name" value="CS_dom"/>
</dbReference>
<dbReference type="InterPro" id="IPR002068">
    <property type="entry name" value="A-crystallin/Hsp20_dom"/>
</dbReference>
<dbReference type="Gene3D" id="2.60.40.790">
    <property type="match status" value="1"/>
</dbReference>
<reference evidence="5 6" key="1">
    <citation type="submission" date="2015-01" db="EMBL/GenBank/DDBJ databases">
        <title>Desulfovibrio sp. JC271 draft genome sequence.</title>
        <authorList>
            <person name="Shivani Y."/>
            <person name="Subhash Y."/>
            <person name="Sasikala C."/>
            <person name="Ramana C.V."/>
        </authorList>
    </citation>
    <scope>NUCLEOTIDE SEQUENCE [LARGE SCALE GENOMIC DNA]</scope>
    <source>
        <strain evidence="5 6">JC271</strain>
    </source>
</reference>
<dbReference type="OrthoDB" id="9811615at2"/>
<dbReference type="PROSITE" id="PS51203">
    <property type="entry name" value="CS"/>
    <property type="match status" value="1"/>
</dbReference>
<keyword evidence="6" id="KW-1185">Reference proteome</keyword>
<evidence type="ECO:0000259" key="3">
    <source>
        <dbReference type="PROSITE" id="PS01031"/>
    </source>
</evidence>
<dbReference type="SUPFAM" id="SSF49764">
    <property type="entry name" value="HSP20-like chaperones"/>
    <property type="match status" value="1"/>
</dbReference>
<dbReference type="InterPro" id="IPR008978">
    <property type="entry name" value="HSP20-like_chaperone"/>
</dbReference>
<evidence type="ECO:0000256" key="2">
    <source>
        <dbReference type="RuleBase" id="RU003616"/>
    </source>
</evidence>
<organism evidence="5 6">
    <name type="scientific">Halodesulfovibrio spirochaetisodalis</name>
    <dbReference type="NCBI Taxonomy" id="1560234"/>
    <lineage>
        <taxon>Bacteria</taxon>
        <taxon>Pseudomonadati</taxon>
        <taxon>Thermodesulfobacteriota</taxon>
        <taxon>Desulfovibrionia</taxon>
        <taxon>Desulfovibrionales</taxon>
        <taxon>Desulfovibrionaceae</taxon>
        <taxon>Halodesulfovibrio</taxon>
    </lineage>
</organism>
<evidence type="ECO:0000259" key="4">
    <source>
        <dbReference type="PROSITE" id="PS51203"/>
    </source>
</evidence>
<feature type="domain" description="SHSP" evidence="3">
    <location>
        <begin position="9"/>
        <end position="120"/>
    </location>
</feature>
<accession>A0A1B7XCD0</accession>
<dbReference type="CDD" id="cd06464">
    <property type="entry name" value="ACD_sHsps-like"/>
    <property type="match status" value="1"/>
</dbReference>
<dbReference type="STRING" id="1560234.SP90_09885"/>
<dbReference type="PROSITE" id="PS01031">
    <property type="entry name" value="SHSP"/>
    <property type="match status" value="1"/>
</dbReference>
<evidence type="ECO:0000313" key="6">
    <source>
        <dbReference type="Proteomes" id="UP000091979"/>
    </source>
</evidence>
<feature type="domain" description="CS" evidence="4">
    <location>
        <begin position="13"/>
        <end position="120"/>
    </location>
</feature>
<gene>
    <name evidence="5" type="ORF">SP90_09885</name>
</gene>
<dbReference type="PANTHER" id="PTHR11527">
    <property type="entry name" value="HEAT-SHOCK PROTEIN 20 FAMILY MEMBER"/>
    <property type="match status" value="1"/>
</dbReference>
<dbReference type="Pfam" id="PF00011">
    <property type="entry name" value="HSP20"/>
    <property type="match status" value="1"/>
</dbReference>
<protein>
    <submittedName>
        <fullName evidence="5">Molecular chaperone Hsp20</fullName>
    </submittedName>
</protein>
<comment type="caution">
    <text evidence="5">The sequence shown here is derived from an EMBL/GenBank/DDBJ whole genome shotgun (WGS) entry which is preliminary data.</text>
</comment>
<dbReference type="PATRIC" id="fig|1560234.3.peg.811"/>
<dbReference type="AlphaFoldDB" id="A0A1B7XCD0"/>
<dbReference type="EMBL" id="JXMS01000015">
    <property type="protein sequence ID" value="OBQ51510.1"/>
    <property type="molecule type" value="Genomic_DNA"/>
</dbReference>
<dbReference type="Proteomes" id="UP000091979">
    <property type="component" value="Unassembled WGS sequence"/>
</dbReference>
<evidence type="ECO:0000313" key="5">
    <source>
        <dbReference type="EMBL" id="OBQ51510.1"/>
    </source>
</evidence>
<dbReference type="RefSeq" id="WP_066855216.1">
    <property type="nucleotide sequence ID" value="NZ_JXMS01000015.1"/>
</dbReference>
<dbReference type="InterPro" id="IPR031107">
    <property type="entry name" value="Small_HSP"/>
</dbReference>
<evidence type="ECO:0000256" key="1">
    <source>
        <dbReference type="PROSITE-ProRule" id="PRU00285"/>
    </source>
</evidence>
<proteinExistence type="inferred from homology"/>
<sequence length="120" mass="13950">MQQIPNRIGKRPRVQPHADFVEREDGFYLYLDMPGVEKEKLHLDIENDKLSVQAKSDFGLTSGERVHSMEFGEVEYFARFEVSELVDKQKVSAKFENGVLTIYLPKRKEAPPKRIKIEVL</sequence>
<comment type="similarity">
    <text evidence="1 2">Belongs to the small heat shock protein (HSP20) family.</text>
</comment>